<sequence length="510" mass="56191">MAWKASSSSLRRMAAQYTQTAELIRRQATQVKAVREGVASGKDGWAGAGAQAFFAQAEIMVRDMAKAQNAFMRTAMTLQMMAVWNDDLKSLKRQIEHIDDRIMDIARRGRANMGLVNNYGDSELARLHSEREQLQARLHDSERRYDAEGERKFQEIAAMASKIGELQQQLRLAAESVHGPFLGGTTAPVMVRVRPGDRKGREKVDYLNDVIRMNQMVKDYYKKNPNAKGPNGESAEMMVKMAHGLMEESRRQGGTVGVPIVFMHGLNGGKGTFKDMVTALGGASGIYTYEDGKVRFDAGSNTSGDRPVIQYVFEDGAMSFKNQSKAFGKMTDEVKEKYGTEYMMVVTHSMGGVITTKYIEDTGGRDVTKFVTLGSPILGSKADAAGHAVISSIPLLFGIERIVDHYQPAYEDLNYGSKAIRDLYDNRGHFNVGTEVFSAAGTGAGWLGDGVVTVDSAFGLRDFASPGNWTGKIYKDSTHSALHDNPEEIVDSLNFILYGEEPENHVKVTK</sequence>
<dbReference type="EMBL" id="JAPMLT010000007">
    <property type="protein sequence ID" value="MCX7570950.1"/>
    <property type="molecule type" value="Genomic_DNA"/>
</dbReference>
<evidence type="ECO:0000313" key="2">
    <source>
        <dbReference type="EMBL" id="MCX7570950.1"/>
    </source>
</evidence>
<proteinExistence type="predicted"/>
<dbReference type="RefSeq" id="WP_267152194.1">
    <property type="nucleotide sequence ID" value="NZ_JAPMLT010000007.1"/>
</dbReference>
<accession>A0ABT3X204</accession>
<dbReference type="InterPro" id="IPR029058">
    <property type="entry name" value="AB_hydrolase_fold"/>
</dbReference>
<dbReference type="InterPro" id="IPR010315">
    <property type="entry name" value="DUF915_hydro-like"/>
</dbReference>
<keyword evidence="3" id="KW-1185">Reference proteome</keyword>
<name>A0ABT3X204_9BACL</name>
<keyword evidence="1" id="KW-0175">Coiled coil</keyword>
<reference evidence="2 3" key="1">
    <citation type="submission" date="2022-11" db="EMBL/GenBank/DDBJ databases">
        <title>Study of microbial diversity in lake waters.</title>
        <authorList>
            <person name="Zhang J."/>
        </authorList>
    </citation>
    <scope>NUCLEOTIDE SEQUENCE [LARGE SCALE GENOMIC DNA]</scope>
    <source>
        <strain evidence="2 3">DT12</strain>
    </source>
</reference>
<evidence type="ECO:0000256" key="1">
    <source>
        <dbReference type="SAM" id="Coils"/>
    </source>
</evidence>
<dbReference type="SUPFAM" id="SSF53474">
    <property type="entry name" value="alpha/beta-Hydrolases"/>
    <property type="match status" value="1"/>
</dbReference>
<comment type="caution">
    <text evidence="2">The sequence shown here is derived from an EMBL/GenBank/DDBJ whole genome shotgun (WGS) entry which is preliminary data.</text>
</comment>
<gene>
    <name evidence="2" type="ORF">OS242_13455</name>
</gene>
<dbReference type="Gene3D" id="3.40.50.1820">
    <property type="entry name" value="alpha/beta hydrolase"/>
    <property type="match status" value="1"/>
</dbReference>
<evidence type="ECO:0000313" key="3">
    <source>
        <dbReference type="Proteomes" id="UP001208017"/>
    </source>
</evidence>
<keyword evidence="2" id="KW-0378">Hydrolase</keyword>
<dbReference type="Pfam" id="PF06028">
    <property type="entry name" value="DUF915"/>
    <property type="match status" value="1"/>
</dbReference>
<feature type="coiled-coil region" evidence="1">
    <location>
        <begin position="81"/>
        <end position="151"/>
    </location>
</feature>
<organism evidence="2 3">
    <name type="scientific">Tumebacillus lacus</name>
    <dbReference type="NCBI Taxonomy" id="2995335"/>
    <lineage>
        <taxon>Bacteria</taxon>
        <taxon>Bacillati</taxon>
        <taxon>Bacillota</taxon>
        <taxon>Bacilli</taxon>
        <taxon>Bacillales</taxon>
        <taxon>Alicyclobacillaceae</taxon>
        <taxon>Tumebacillus</taxon>
    </lineage>
</organism>
<protein>
    <submittedName>
        <fullName evidence="2">Alpha/beta hydrolase</fullName>
    </submittedName>
</protein>
<dbReference type="Proteomes" id="UP001208017">
    <property type="component" value="Unassembled WGS sequence"/>
</dbReference>
<dbReference type="GO" id="GO:0016787">
    <property type="term" value="F:hydrolase activity"/>
    <property type="evidence" value="ECO:0007669"/>
    <property type="project" value="UniProtKB-KW"/>
</dbReference>